<dbReference type="EMBL" id="DYWC01000105">
    <property type="protein sequence ID" value="HJF86744.1"/>
    <property type="molecule type" value="Genomic_DNA"/>
</dbReference>
<dbReference type="NCBIfam" id="TIGR02607">
    <property type="entry name" value="antidote_HigA"/>
    <property type="match status" value="1"/>
</dbReference>
<organism evidence="3 4">
    <name type="scientific">Companilactobacillus farciminis</name>
    <dbReference type="NCBI Taxonomy" id="1612"/>
    <lineage>
        <taxon>Bacteria</taxon>
        <taxon>Bacillati</taxon>
        <taxon>Bacillota</taxon>
        <taxon>Bacilli</taxon>
        <taxon>Lactobacillales</taxon>
        <taxon>Lactobacillaceae</taxon>
        <taxon>Companilactobacillus</taxon>
    </lineage>
</organism>
<accession>A0A921L979</accession>
<evidence type="ECO:0000259" key="2">
    <source>
        <dbReference type="PROSITE" id="PS50943"/>
    </source>
</evidence>
<dbReference type="PANTHER" id="PTHR36924">
    <property type="entry name" value="ANTITOXIN HIGA-1"/>
    <property type="match status" value="1"/>
</dbReference>
<dbReference type="SUPFAM" id="SSF47413">
    <property type="entry name" value="lambda repressor-like DNA-binding domains"/>
    <property type="match status" value="1"/>
</dbReference>
<dbReference type="Gene3D" id="1.10.260.40">
    <property type="entry name" value="lambda repressor-like DNA-binding domains"/>
    <property type="match status" value="1"/>
</dbReference>
<evidence type="ECO:0000313" key="4">
    <source>
        <dbReference type="Proteomes" id="UP000747013"/>
    </source>
</evidence>
<dbReference type="Pfam" id="PF01381">
    <property type="entry name" value="HTH_3"/>
    <property type="match status" value="1"/>
</dbReference>
<feature type="domain" description="HTH cro/C1-type" evidence="2">
    <location>
        <begin position="13"/>
        <end position="67"/>
    </location>
</feature>
<dbReference type="GO" id="GO:0003677">
    <property type="term" value="F:DNA binding"/>
    <property type="evidence" value="ECO:0007669"/>
    <property type="project" value="UniProtKB-KW"/>
</dbReference>
<name>A0A921L979_9LACO</name>
<dbReference type="PANTHER" id="PTHR36924:SF1">
    <property type="entry name" value="ANTITOXIN HIGA-1"/>
    <property type="match status" value="1"/>
</dbReference>
<dbReference type="PROSITE" id="PS50943">
    <property type="entry name" value="HTH_CROC1"/>
    <property type="match status" value="1"/>
</dbReference>
<dbReference type="SMART" id="SM00530">
    <property type="entry name" value="HTH_XRE"/>
    <property type="match status" value="1"/>
</dbReference>
<reference evidence="3" key="1">
    <citation type="journal article" date="2021" name="PeerJ">
        <title>Extensive microbial diversity within the chicken gut microbiome revealed by metagenomics and culture.</title>
        <authorList>
            <person name="Gilroy R."/>
            <person name="Ravi A."/>
            <person name="Getino M."/>
            <person name="Pursley I."/>
            <person name="Horton D.L."/>
            <person name="Alikhan N.F."/>
            <person name="Baker D."/>
            <person name="Gharbi K."/>
            <person name="Hall N."/>
            <person name="Watson M."/>
            <person name="Adriaenssens E.M."/>
            <person name="Foster-Nyarko E."/>
            <person name="Jarju S."/>
            <person name="Secka A."/>
            <person name="Antonio M."/>
            <person name="Oren A."/>
            <person name="Chaudhuri R.R."/>
            <person name="La Ragione R."/>
            <person name="Hildebrand F."/>
            <person name="Pallen M.J."/>
        </authorList>
    </citation>
    <scope>NUCLEOTIDE SEQUENCE</scope>
    <source>
        <strain evidence="3">7886</strain>
    </source>
</reference>
<dbReference type="InterPro" id="IPR010982">
    <property type="entry name" value="Lambda_DNA-bd_dom_sf"/>
</dbReference>
<gene>
    <name evidence="3" type="ORF">K8V88_04820</name>
</gene>
<evidence type="ECO:0000256" key="1">
    <source>
        <dbReference type="ARBA" id="ARBA00023125"/>
    </source>
</evidence>
<comment type="caution">
    <text evidence="3">The sequence shown here is derived from an EMBL/GenBank/DDBJ whole genome shotgun (WGS) entry which is preliminary data.</text>
</comment>
<dbReference type="InterPro" id="IPR001387">
    <property type="entry name" value="Cro/C1-type_HTH"/>
</dbReference>
<proteinExistence type="predicted"/>
<dbReference type="InterPro" id="IPR013430">
    <property type="entry name" value="Toxin_antidote_HigA"/>
</dbReference>
<dbReference type="CDD" id="cd00093">
    <property type="entry name" value="HTH_XRE"/>
    <property type="match status" value="1"/>
</dbReference>
<reference evidence="3" key="2">
    <citation type="submission" date="2021-09" db="EMBL/GenBank/DDBJ databases">
        <authorList>
            <person name="Gilroy R."/>
        </authorList>
    </citation>
    <scope>NUCLEOTIDE SEQUENCE</scope>
    <source>
        <strain evidence="3">7886</strain>
    </source>
</reference>
<dbReference type="Proteomes" id="UP000747013">
    <property type="component" value="Unassembled WGS sequence"/>
</dbReference>
<sequence length="76" mass="8589">MDNRIVFHPGSYIEDIIEELNITQEEFADQLDISTETLSEIVNGKIAITSDIANKLAKITHISAKTWMNLQKNANE</sequence>
<evidence type="ECO:0000313" key="3">
    <source>
        <dbReference type="EMBL" id="HJF86744.1"/>
    </source>
</evidence>
<dbReference type="AlphaFoldDB" id="A0A921L979"/>
<keyword evidence="1" id="KW-0238">DNA-binding</keyword>
<protein>
    <submittedName>
        <fullName evidence="3">HigA family addiction module antitoxin</fullName>
    </submittedName>
</protein>